<sequence length="42" mass="4645">MSKSCPKTHFDADAALRLLEESWAYFGKTTKPQKTSKSAGAR</sequence>
<accession>A0AA48KLR5</accession>
<dbReference type="AlphaFoldDB" id="A0AA48KLR5"/>
<gene>
    <name evidence="1" type="ORF">MACH21_05380</name>
</gene>
<evidence type="ECO:0000313" key="1">
    <source>
        <dbReference type="EMBL" id="BDW84361.1"/>
    </source>
</evidence>
<name>A0AA48KLR5_9RHOB</name>
<protein>
    <submittedName>
        <fullName evidence="1">Uncharacterized protein</fullName>
    </submittedName>
</protein>
<dbReference type="RefSeq" id="WP_338274172.1">
    <property type="nucleotide sequence ID" value="NZ_AP027266.1"/>
</dbReference>
<dbReference type="Proteomes" id="UP001337723">
    <property type="component" value="Chromosome"/>
</dbReference>
<proteinExistence type="predicted"/>
<keyword evidence="2" id="KW-1185">Reference proteome</keyword>
<dbReference type="EMBL" id="AP027266">
    <property type="protein sequence ID" value="BDW84361.1"/>
    <property type="molecule type" value="Genomic_DNA"/>
</dbReference>
<reference evidence="1 2" key="1">
    <citation type="submission" date="2023-01" db="EMBL/GenBank/DDBJ databases">
        <title>Complete genome sequence of Roseicyclus marinus strain Dej080120_10.</title>
        <authorList>
            <person name="Ueki S."/>
            <person name="Maruyama F."/>
        </authorList>
    </citation>
    <scope>NUCLEOTIDE SEQUENCE [LARGE SCALE GENOMIC DNA]</scope>
    <source>
        <strain evidence="1 2">Dej080120_10</strain>
    </source>
</reference>
<organism evidence="1 2">
    <name type="scientific">Roseicyclus marinus</name>
    <dbReference type="NCBI Taxonomy" id="2161673"/>
    <lineage>
        <taxon>Bacteria</taxon>
        <taxon>Pseudomonadati</taxon>
        <taxon>Pseudomonadota</taxon>
        <taxon>Alphaproteobacteria</taxon>
        <taxon>Rhodobacterales</taxon>
        <taxon>Roseobacteraceae</taxon>
        <taxon>Roseicyclus</taxon>
    </lineage>
</organism>
<evidence type="ECO:0000313" key="2">
    <source>
        <dbReference type="Proteomes" id="UP001337723"/>
    </source>
</evidence>
<dbReference type="KEGG" id="rmai:MACH21_05380"/>